<dbReference type="Proteomes" id="UP000789342">
    <property type="component" value="Unassembled WGS sequence"/>
</dbReference>
<feature type="non-terminal residue" evidence="1">
    <location>
        <position position="222"/>
    </location>
</feature>
<protein>
    <submittedName>
        <fullName evidence="1">15063_t:CDS:1</fullName>
    </submittedName>
</protein>
<keyword evidence="2" id="KW-1185">Reference proteome</keyword>
<proteinExistence type="predicted"/>
<dbReference type="OrthoDB" id="2436307at2759"/>
<reference evidence="1" key="1">
    <citation type="submission" date="2021-06" db="EMBL/GenBank/DDBJ databases">
        <authorList>
            <person name="Kallberg Y."/>
            <person name="Tangrot J."/>
            <person name="Rosling A."/>
        </authorList>
    </citation>
    <scope>NUCLEOTIDE SEQUENCE</scope>
    <source>
        <strain evidence="1">CL551</strain>
    </source>
</reference>
<evidence type="ECO:0000313" key="1">
    <source>
        <dbReference type="EMBL" id="CAG8751312.1"/>
    </source>
</evidence>
<evidence type="ECO:0000313" key="2">
    <source>
        <dbReference type="Proteomes" id="UP000789342"/>
    </source>
</evidence>
<comment type="caution">
    <text evidence="1">The sequence shown here is derived from an EMBL/GenBank/DDBJ whole genome shotgun (WGS) entry which is preliminary data.</text>
</comment>
<feature type="non-terminal residue" evidence="1">
    <location>
        <position position="1"/>
    </location>
</feature>
<dbReference type="AlphaFoldDB" id="A0A9N9NQ69"/>
<sequence>GKLFHPEKREVPIQGTFFSSYMSSLRAVSSYMGPPQAVSSYGSSSRVASNHFRSFNARFMPKRHSLVDQSTLKRSKIDHTRSKEDASLYSSSFFSEIVPNEENVEESKTKGHEIKLNFKESKIEVLYEFLKFQSFNGEFNSAGFYPCFDKKEAKDFKEIGIDNEKILCTALAIEYLEVVMFGQFKDECEMCWEKANKALRKLVNEKEFDDVLKKSRDWILKW</sequence>
<dbReference type="EMBL" id="CAJVPV010035625">
    <property type="protein sequence ID" value="CAG8751312.1"/>
    <property type="molecule type" value="Genomic_DNA"/>
</dbReference>
<name>A0A9N9NQ69_9GLOM</name>
<organism evidence="1 2">
    <name type="scientific">Acaulospora morrowiae</name>
    <dbReference type="NCBI Taxonomy" id="94023"/>
    <lineage>
        <taxon>Eukaryota</taxon>
        <taxon>Fungi</taxon>
        <taxon>Fungi incertae sedis</taxon>
        <taxon>Mucoromycota</taxon>
        <taxon>Glomeromycotina</taxon>
        <taxon>Glomeromycetes</taxon>
        <taxon>Diversisporales</taxon>
        <taxon>Acaulosporaceae</taxon>
        <taxon>Acaulospora</taxon>
    </lineage>
</organism>
<gene>
    <name evidence="1" type="ORF">AMORRO_LOCUS15361</name>
</gene>
<accession>A0A9N9NQ69</accession>